<reference evidence="1" key="4">
    <citation type="submission" date="2019-03" db="UniProtKB">
        <authorList>
            <consortium name="EnsemblPlants"/>
        </authorList>
    </citation>
    <scope>IDENTIFICATION</scope>
</reference>
<reference evidence="2" key="1">
    <citation type="journal article" date="2014" name="Science">
        <title>Ancient hybridizations among the ancestral genomes of bread wheat.</title>
        <authorList>
            <consortium name="International Wheat Genome Sequencing Consortium,"/>
            <person name="Marcussen T."/>
            <person name="Sandve S.R."/>
            <person name="Heier L."/>
            <person name="Spannagl M."/>
            <person name="Pfeifer M."/>
            <person name="Jakobsen K.S."/>
            <person name="Wulff B.B."/>
            <person name="Steuernagel B."/>
            <person name="Mayer K.F."/>
            <person name="Olsen O.A."/>
        </authorList>
    </citation>
    <scope>NUCLEOTIDE SEQUENCE [LARGE SCALE GENOMIC DNA]</scope>
    <source>
        <strain evidence="2">cv. AL8/78</strain>
    </source>
</reference>
<dbReference type="Gene3D" id="1.10.510.10">
    <property type="entry name" value="Transferase(Phosphotransferase) domain 1"/>
    <property type="match status" value="1"/>
</dbReference>
<dbReference type="AlphaFoldDB" id="A0A453D362"/>
<reference evidence="1" key="5">
    <citation type="journal article" date="2021" name="G3 (Bethesda)">
        <title>Aegilops tauschii genome assembly Aet v5.0 features greater sequence contiguity and improved annotation.</title>
        <authorList>
            <person name="Wang L."/>
            <person name="Zhu T."/>
            <person name="Rodriguez J.C."/>
            <person name="Deal K.R."/>
            <person name="Dubcovsky J."/>
            <person name="McGuire P.E."/>
            <person name="Lux T."/>
            <person name="Spannagl M."/>
            <person name="Mayer K.F.X."/>
            <person name="Baldrich P."/>
            <person name="Meyers B.C."/>
            <person name="Huo N."/>
            <person name="Gu Y.Q."/>
            <person name="Zhou H."/>
            <person name="Devos K.M."/>
            <person name="Bennetzen J.L."/>
            <person name="Unver T."/>
            <person name="Budak H."/>
            <person name="Gulick P.J."/>
            <person name="Galiba G."/>
            <person name="Kalapos B."/>
            <person name="Nelson D.R."/>
            <person name="Li P."/>
            <person name="You F.M."/>
            <person name="Luo M.C."/>
            <person name="Dvorak J."/>
        </authorList>
    </citation>
    <scope>NUCLEOTIDE SEQUENCE [LARGE SCALE GENOMIC DNA]</scope>
    <source>
        <strain evidence="1">cv. AL8/78</strain>
    </source>
</reference>
<keyword evidence="2" id="KW-1185">Reference proteome</keyword>
<protein>
    <recommendedName>
        <fullName evidence="3">Serine-threonine/tyrosine-protein kinase catalytic domain-containing protein</fullName>
    </recommendedName>
</protein>
<dbReference type="Proteomes" id="UP000015105">
    <property type="component" value="Chromosome 2D"/>
</dbReference>
<proteinExistence type="predicted"/>
<sequence length="41" mass="4343">ALTYKCDVYSFGVVLLEIVSGRKRTDTPTLLLQGLGTVGSA</sequence>
<dbReference type="InterPro" id="IPR011009">
    <property type="entry name" value="Kinase-like_dom_sf"/>
</dbReference>
<organism evidence="1 2">
    <name type="scientific">Aegilops tauschii subsp. strangulata</name>
    <name type="common">Goatgrass</name>
    <dbReference type="NCBI Taxonomy" id="200361"/>
    <lineage>
        <taxon>Eukaryota</taxon>
        <taxon>Viridiplantae</taxon>
        <taxon>Streptophyta</taxon>
        <taxon>Embryophyta</taxon>
        <taxon>Tracheophyta</taxon>
        <taxon>Spermatophyta</taxon>
        <taxon>Magnoliopsida</taxon>
        <taxon>Liliopsida</taxon>
        <taxon>Poales</taxon>
        <taxon>Poaceae</taxon>
        <taxon>BOP clade</taxon>
        <taxon>Pooideae</taxon>
        <taxon>Triticodae</taxon>
        <taxon>Triticeae</taxon>
        <taxon>Triticinae</taxon>
        <taxon>Aegilops</taxon>
    </lineage>
</organism>
<reference evidence="2" key="2">
    <citation type="journal article" date="2017" name="Nat. Plants">
        <title>The Aegilops tauschii genome reveals multiple impacts of transposons.</title>
        <authorList>
            <person name="Zhao G."/>
            <person name="Zou C."/>
            <person name="Li K."/>
            <person name="Wang K."/>
            <person name="Li T."/>
            <person name="Gao L."/>
            <person name="Zhang X."/>
            <person name="Wang H."/>
            <person name="Yang Z."/>
            <person name="Liu X."/>
            <person name="Jiang W."/>
            <person name="Mao L."/>
            <person name="Kong X."/>
            <person name="Jiao Y."/>
            <person name="Jia J."/>
        </authorList>
    </citation>
    <scope>NUCLEOTIDE SEQUENCE [LARGE SCALE GENOMIC DNA]</scope>
    <source>
        <strain evidence="2">cv. AL8/78</strain>
    </source>
</reference>
<dbReference type="Gramene" id="AET2Gv21071500.13">
    <property type="protein sequence ID" value="AET2Gv21071500.13"/>
    <property type="gene ID" value="AET2Gv21071500"/>
</dbReference>
<evidence type="ECO:0008006" key="3">
    <source>
        <dbReference type="Google" id="ProtNLM"/>
    </source>
</evidence>
<dbReference type="EnsemblPlants" id="AET2Gv21071500.13">
    <property type="protein sequence ID" value="AET2Gv21071500.13"/>
    <property type="gene ID" value="AET2Gv21071500"/>
</dbReference>
<dbReference type="SUPFAM" id="SSF56112">
    <property type="entry name" value="Protein kinase-like (PK-like)"/>
    <property type="match status" value="1"/>
</dbReference>
<reference evidence="1" key="3">
    <citation type="journal article" date="2017" name="Nature">
        <title>Genome sequence of the progenitor of the wheat D genome Aegilops tauschii.</title>
        <authorList>
            <person name="Luo M.C."/>
            <person name="Gu Y.Q."/>
            <person name="Puiu D."/>
            <person name="Wang H."/>
            <person name="Twardziok S.O."/>
            <person name="Deal K.R."/>
            <person name="Huo N."/>
            <person name="Zhu T."/>
            <person name="Wang L."/>
            <person name="Wang Y."/>
            <person name="McGuire P.E."/>
            <person name="Liu S."/>
            <person name="Long H."/>
            <person name="Ramasamy R.K."/>
            <person name="Rodriguez J.C."/>
            <person name="Van S.L."/>
            <person name="Yuan L."/>
            <person name="Wang Z."/>
            <person name="Xia Z."/>
            <person name="Xiao L."/>
            <person name="Anderson O.D."/>
            <person name="Ouyang S."/>
            <person name="Liang Y."/>
            <person name="Zimin A.V."/>
            <person name="Pertea G."/>
            <person name="Qi P."/>
            <person name="Bennetzen J.L."/>
            <person name="Dai X."/>
            <person name="Dawson M.W."/>
            <person name="Muller H.G."/>
            <person name="Kugler K."/>
            <person name="Rivarola-Duarte L."/>
            <person name="Spannagl M."/>
            <person name="Mayer K.F.X."/>
            <person name="Lu F.H."/>
            <person name="Bevan M.W."/>
            <person name="Leroy P."/>
            <person name="Li P."/>
            <person name="You F.M."/>
            <person name="Sun Q."/>
            <person name="Liu Z."/>
            <person name="Lyons E."/>
            <person name="Wicker T."/>
            <person name="Salzberg S.L."/>
            <person name="Devos K.M."/>
            <person name="Dvorak J."/>
        </authorList>
    </citation>
    <scope>NUCLEOTIDE SEQUENCE [LARGE SCALE GENOMIC DNA]</scope>
    <source>
        <strain evidence="1">cv. AL8/78</strain>
    </source>
</reference>
<evidence type="ECO:0000313" key="1">
    <source>
        <dbReference type="EnsemblPlants" id="AET2Gv21071500.13"/>
    </source>
</evidence>
<accession>A0A453D362</accession>
<evidence type="ECO:0000313" key="2">
    <source>
        <dbReference type="Proteomes" id="UP000015105"/>
    </source>
</evidence>
<name>A0A453D362_AEGTS</name>